<dbReference type="Proteomes" id="UP001595843">
    <property type="component" value="Unassembled WGS sequence"/>
</dbReference>
<accession>A0ABV8JCC1</accession>
<dbReference type="InterPro" id="IPR019076">
    <property type="entry name" value="Spore_lipoprot_YhcN/YlaJ-like"/>
</dbReference>
<gene>
    <name evidence="3" type="ORF">ACFOUO_07100</name>
</gene>
<keyword evidence="4" id="KW-1185">Reference proteome</keyword>
<protein>
    <submittedName>
        <fullName evidence="3">YhcN/YlaJ family sporulation lipoprotein</fullName>
    </submittedName>
</protein>
<evidence type="ECO:0000313" key="4">
    <source>
        <dbReference type="Proteomes" id="UP001595843"/>
    </source>
</evidence>
<evidence type="ECO:0000256" key="1">
    <source>
        <dbReference type="SAM" id="MobiDB-lite"/>
    </source>
</evidence>
<evidence type="ECO:0000256" key="2">
    <source>
        <dbReference type="SAM" id="SignalP"/>
    </source>
</evidence>
<dbReference type="NCBIfam" id="TIGR02898">
    <property type="entry name" value="spore_YhcN_YlaJ"/>
    <property type="match status" value="1"/>
</dbReference>
<reference evidence="4" key="1">
    <citation type="journal article" date="2019" name="Int. J. Syst. Evol. Microbiol.">
        <title>The Global Catalogue of Microorganisms (GCM) 10K type strain sequencing project: providing services to taxonomists for standard genome sequencing and annotation.</title>
        <authorList>
            <consortium name="The Broad Institute Genomics Platform"/>
            <consortium name="The Broad Institute Genome Sequencing Center for Infectious Disease"/>
            <person name="Wu L."/>
            <person name="Ma J."/>
        </authorList>
    </citation>
    <scope>NUCLEOTIDE SEQUENCE [LARGE SCALE GENOMIC DNA]</scope>
    <source>
        <strain evidence="4">IBRC-M 10813</strain>
    </source>
</reference>
<feature type="compositionally biased region" description="Basic and acidic residues" evidence="1">
    <location>
        <begin position="164"/>
        <end position="179"/>
    </location>
</feature>
<evidence type="ECO:0000313" key="3">
    <source>
        <dbReference type="EMBL" id="MFC4076577.1"/>
    </source>
</evidence>
<keyword evidence="3" id="KW-0449">Lipoprotein</keyword>
<organism evidence="3 4">
    <name type="scientific">Salinithrix halophila</name>
    <dbReference type="NCBI Taxonomy" id="1485204"/>
    <lineage>
        <taxon>Bacteria</taxon>
        <taxon>Bacillati</taxon>
        <taxon>Bacillota</taxon>
        <taxon>Bacilli</taxon>
        <taxon>Bacillales</taxon>
        <taxon>Thermoactinomycetaceae</taxon>
        <taxon>Salinithrix</taxon>
    </lineage>
</organism>
<comment type="caution">
    <text evidence="3">The sequence shown here is derived from an EMBL/GenBank/DDBJ whole genome shotgun (WGS) entry which is preliminary data.</text>
</comment>
<feature type="signal peptide" evidence="2">
    <location>
        <begin position="1"/>
        <end position="22"/>
    </location>
</feature>
<dbReference type="PROSITE" id="PS51257">
    <property type="entry name" value="PROKAR_LIPOPROTEIN"/>
    <property type="match status" value="1"/>
</dbReference>
<proteinExistence type="predicted"/>
<dbReference type="RefSeq" id="WP_380703641.1">
    <property type="nucleotide sequence ID" value="NZ_JBHSAP010000009.1"/>
</dbReference>
<feature type="chain" id="PRO_5045495487" evidence="2">
    <location>
        <begin position="23"/>
        <end position="194"/>
    </location>
</feature>
<sequence length="194" mass="20973">MIRILTLLLAVGFLFGCQPANKPPGNESAPPPGNAPHTQRVKQTAPDPRQAQNPRAKARRMVEIATDMPQVKGATAVAAGNYTIVGIDVDPALDRGRVGTIKYSVAQALREDPQGANALVTADTDLVQRLRELADDVNHGRPLGGIAEELGEIASRIIPQPSKDTPRKEQTPSRTDQEKFNQTPNPKPPKRDSR</sequence>
<name>A0ABV8JCC1_9BACL</name>
<dbReference type="Pfam" id="PF09580">
    <property type="entry name" value="Spore_YhcN_YlaJ"/>
    <property type="match status" value="1"/>
</dbReference>
<dbReference type="InterPro" id="IPR014247">
    <property type="entry name" value="Spore_lipoprot_YhcN/YlaJ"/>
</dbReference>
<keyword evidence="2" id="KW-0732">Signal</keyword>
<feature type="region of interest" description="Disordered" evidence="1">
    <location>
        <begin position="22"/>
        <end position="57"/>
    </location>
</feature>
<dbReference type="EMBL" id="JBHSAP010000009">
    <property type="protein sequence ID" value="MFC4076577.1"/>
    <property type="molecule type" value="Genomic_DNA"/>
</dbReference>
<feature type="region of interest" description="Disordered" evidence="1">
    <location>
        <begin position="149"/>
        <end position="194"/>
    </location>
</feature>